<evidence type="ECO:0000256" key="1">
    <source>
        <dbReference type="SAM" id="MobiDB-lite"/>
    </source>
</evidence>
<dbReference type="RefSeq" id="XP_009164466.1">
    <property type="nucleotide sequence ID" value="XM_009166202.1"/>
</dbReference>
<dbReference type="KEGG" id="ovi:T265_02054"/>
<sequence length="143" mass="15785">MSPEDSERTVLSVSLGRAPALPSSMSVCSPRRRQYSSQSLRIPASMRSSSRRAPIHHRSEDRPLDARKLGHNRSGVEARNRLPPTAKPDDPKLITKPIVVISPCERQPLTDKNKTDPGNLGKSLAPVYQSVNPRIMAKLEDGE</sequence>
<feature type="compositionally biased region" description="Basic and acidic residues" evidence="1">
    <location>
        <begin position="57"/>
        <end position="80"/>
    </location>
</feature>
<feature type="region of interest" description="Disordered" evidence="1">
    <location>
        <begin position="1"/>
        <end position="143"/>
    </location>
</feature>
<gene>
    <name evidence="2" type="ORF">T265_02054</name>
</gene>
<accession>A0A075A0Q8</accession>
<name>A0A075A0Q8_OPIVI</name>
<evidence type="ECO:0000313" key="2">
    <source>
        <dbReference type="EMBL" id="KER31827.1"/>
    </source>
</evidence>
<dbReference type="CTD" id="20316242"/>
<protein>
    <submittedName>
        <fullName evidence="2">Uncharacterized protein</fullName>
    </submittedName>
</protein>
<dbReference type="Proteomes" id="UP000054324">
    <property type="component" value="Unassembled WGS sequence"/>
</dbReference>
<dbReference type="EMBL" id="KL596641">
    <property type="protein sequence ID" value="KER31827.1"/>
    <property type="molecule type" value="Genomic_DNA"/>
</dbReference>
<keyword evidence="3" id="KW-1185">Reference proteome</keyword>
<reference evidence="2 3" key="1">
    <citation type="submission" date="2013-11" db="EMBL/GenBank/DDBJ databases">
        <title>Opisthorchis viverrini - life in the bile duct.</title>
        <authorList>
            <person name="Young N.D."/>
            <person name="Nagarajan N."/>
            <person name="Lin S.J."/>
            <person name="Korhonen P.K."/>
            <person name="Jex A.R."/>
            <person name="Hall R.S."/>
            <person name="Safavi-Hemami H."/>
            <person name="Kaewkong W."/>
            <person name="Bertrand D."/>
            <person name="Gao S."/>
            <person name="Seet Q."/>
            <person name="Wongkham S."/>
            <person name="Teh B.T."/>
            <person name="Wongkham C."/>
            <person name="Intapan P.M."/>
            <person name="Maleewong W."/>
            <person name="Yang X."/>
            <person name="Hu M."/>
            <person name="Wang Z."/>
            <person name="Hofmann A."/>
            <person name="Sternberg P.W."/>
            <person name="Tan P."/>
            <person name="Wang J."/>
            <person name="Gasser R.B."/>
        </authorList>
    </citation>
    <scope>NUCLEOTIDE SEQUENCE [LARGE SCALE GENOMIC DNA]</scope>
</reference>
<evidence type="ECO:0000313" key="3">
    <source>
        <dbReference type="Proteomes" id="UP000054324"/>
    </source>
</evidence>
<proteinExistence type="predicted"/>
<dbReference type="GeneID" id="20316242"/>
<organism evidence="2 3">
    <name type="scientific">Opisthorchis viverrini</name>
    <name type="common">Southeast Asian liver fluke</name>
    <dbReference type="NCBI Taxonomy" id="6198"/>
    <lineage>
        <taxon>Eukaryota</taxon>
        <taxon>Metazoa</taxon>
        <taxon>Spiralia</taxon>
        <taxon>Lophotrochozoa</taxon>
        <taxon>Platyhelminthes</taxon>
        <taxon>Trematoda</taxon>
        <taxon>Digenea</taxon>
        <taxon>Opisthorchiida</taxon>
        <taxon>Opisthorchiata</taxon>
        <taxon>Opisthorchiidae</taxon>
        <taxon>Opisthorchis</taxon>
    </lineage>
</organism>
<dbReference type="AlphaFoldDB" id="A0A075A0Q8"/>